<organism evidence="2 3">
    <name type="scientific">Armillaria ostoyae</name>
    <name type="common">Armillaria root rot fungus</name>
    <dbReference type="NCBI Taxonomy" id="47428"/>
    <lineage>
        <taxon>Eukaryota</taxon>
        <taxon>Fungi</taxon>
        <taxon>Dikarya</taxon>
        <taxon>Basidiomycota</taxon>
        <taxon>Agaricomycotina</taxon>
        <taxon>Agaricomycetes</taxon>
        <taxon>Agaricomycetidae</taxon>
        <taxon>Agaricales</taxon>
        <taxon>Marasmiineae</taxon>
        <taxon>Physalacriaceae</taxon>
        <taxon>Armillaria</taxon>
    </lineage>
</organism>
<dbReference type="InterPro" id="IPR058913">
    <property type="entry name" value="Integrase_dom_put"/>
</dbReference>
<dbReference type="STRING" id="47428.A0A284S468"/>
<accession>A0A284S468</accession>
<feature type="domain" description="Integrase core" evidence="1">
    <location>
        <begin position="130"/>
        <end position="315"/>
    </location>
</feature>
<keyword evidence="3" id="KW-1185">Reference proteome</keyword>
<protein>
    <recommendedName>
        <fullName evidence="1">Integrase core domain-containing protein</fullName>
    </recommendedName>
</protein>
<gene>
    <name evidence="2" type="ORF">ARMOST_19309</name>
</gene>
<dbReference type="AlphaFoldDB" id="A0A284S468"/>
<dbReference type="PANTHER" id="PTHR46791">
    <property type="entry name" value="EXPRESSED PROTEIN"/>
    <property type="match status" value="1"/>
</dbReference>
<sequence length="433" mass="50023">MDWDWADARQPLSVITFFAISPRSMVVLQRSLLSLGFIPELFIEYVDENGRAHWRHCPTRPTMTPLTDAELDEVTSEVLRDFPNYGQGMIFGALVSEGLRVSRERVDVSRLRVQGPPPPFRQRTVARNSYRVPGANSVWHHDGNHNLIRWKIVLHLFVDGCSWAATGIRAHNNNQPMSVLRLFLDSLLHWGTPSRCRGDCGLENLFVAQWMENYRGVIRNSYIWGRSVHNTRVERMWRDTTVAFSNKWKDFFYDLERSHSLNLLLNRHIWLLHFLFLGKINGDCQKWANHWNNHKLSLRGRSASPLQIWMESQLLHGARGLEHLTPDDPRVAAPLAAVPNMGLNDEMLSQLRARQRVRIHAPESVPRSLAYVPCDPPNNPFSQQEFHNFRMRLKAITPDTDSRMEYQMLRWIHGLSIMSSILAAHGTPIPADL</sequence>
<dbReference type="EMBL" id="FUEG01000031">
    <property type="protein sequence ID" value="SJL15804.1"/>
    <property type="molecule type" value="Genomic_DNA"/>
</dbReference>
<dbReference type="PANTHER" id="PTHR46791:SF5">
    <property type="entry name" value="CLR5 DOMAIN-CONTAINING PROTEIN-RELATED"/>
    <property type="match status" value="1"/>
</dbReference>
<dbReference type="Pfam" id="PF24764">
    <property type="entry name" value="rva_4"/>
    <property type="match status" value="1"/>
</dbReference>
<evidence type="ECO:0000313" key="2">
    <source>
        <dbReference type="EMBL" id="SJL15804.1"/>
    </source>
</evidence>
<dbReference type="Proteomes" id="UP000219338">
    <property type="component" value="Unassembled WGS sequence"/>
</dbReference>
<name>A0A284S468_ARMOS</name>
<dbReference type="OrthoDB" id="3353107at2759"/>
<evidence type="ECO:0000259" key="1">
    <source>
        <dbReference type="Pfam" id="PF24764"/>
    </source>
</evidence>
<proteinExistence type="predicted"/>
<reference evidence="3" key="1">
    <citation type="journal article" date="2017" name="Nat. Ecol. Evol.">
        <title>Genome expansion and lineage-specific genetic innovations in the forest pathogenic fungi Armillaria.</title>
        <authorList>
            <person name="Sipos G."/>
            <person name="Prasanna A.N."/>
            <person name="Walter M.C."/>
            <person name="O'Connor E."/>
            <person name="Balint B."/>
            <person name="Krizsan K."/>
            <person name="Kiss B."/>
            <person name="Hess J."/>
            <person name="Varga T."/>
            <person name="Slot J."/>
            <person name="Riley R."/>
            <person name="Boka B."/>
            <person name="Rigling D."/>
            <person name="Barry K."/>
            <person name="Lee J."/>
            <person name="Mihaltcheva S."/>
            <person name="LaButti K."/>
            <person name="Lipzen A."/>
            <person name="Waldron R."/>
            <person name="Moloney N.M."/>
            <person name="Sperisen C."/>
            <person name="Kredics L."/>
            <person name="Vagvoelgyi C."/>
            <person name="Patrignani A."/>
            <person name="Fitzpatrick D."/>
            <person name="Nagy I."/>
            <person name="Doyle S."/>
            <person name="Anderson J.B."/>
            <person name="Grigoriev I.V."/>
            <person name="Gueldener U."/>
            <person name="Muensterkoetter M."/>
            <person name="Nagy L.G."/>
        </authorList>
    </citation>
    <scope>NUCLEOTIDE SEQUENCE [LARGE SCALE GENOMIC DNA]</scope>
    <source>
        <strain evidence="3">C18/9</strain>
    </source>
</reference>
<evidence type="ECO:0000313" key="3">
    <source>
        <dbReference type="Proteomes" id="UP000219338"/>
    </source>
</evidence>